<reference evidence="3 10" key="5">
    <citation type="journal article" date="2020" name="Food Funct.">
        <title>Screening of Lactobacillus salivarius strains from the feces of Chinese populations and the evaluation of their effects against intestinal inflammation in mice.</title>
        <authorList>
            <person name="Zhai Q."/>
            <person name="Shen X."/>
            <person name="Cen S."/>
            <person name="Zhang C."/>
            <person name="Tian F."/>
            <person name="Zhao J."/>
            <person name="Zhang H."/>
            <person name="Xue Y."/>
            <person name="Chen W."/>
        </authorList>
    </citation>
    <scope>NUCLEOTIDE SEQUENCE [LARGE SCALE GENOMIC DNA]</scope>
    <source>
        <strain evidence="3 10">FYNDL5_1.scaf</strain>
    </source>
</reference>
<reference evidence="4 7" key="2">
    <citation type="submission" date="2017-03" db="EMBL/GenBank/DDBJ databases">
        <title>Phylogenomics and comparative genomics of Lactobacillus salivarius, a mammalian gut commensal.</title>
        <authorList>
            <person name="Harris H.M."/>
        </authorList>
    </citation>
    <scope>NUCLEOTIDE SEQUENCE [LARGE SCALE GENOMIC DNA]</scope>
    <source>
        <strain evidence="4 7">JCM 1047</strain>
    </source>
</reference>
<accession>A0A1V9R6E3</accession>
<evidence type="ECO:0000313" key="3">
    <source>
        <dbReference type="EMBL" id="MYY65731.1"/>
    </source>
</evidence>
<gene>
    <name evidence="6" type="ORF">A8C52_07620</name>
    <name evidence="5" type="ORF">B5G36_09040</name>
    <name evidence="4" type="ORF">B6U56_10950</name>
    <name evidence="3" type="ORF">FYL25_10105</name>
    <name evidence="2" type="ORF">PV940_09545</name>
</gene>
<evidence type="ECO:0000259" key="1">
    <source>
        <dbReference type="Pfam" id="PF18813"/>
    </source>
</evidence>
<dbReference type="EMBL" id="NBEF01000044">
    <property type="protein sequence ID" value="OQQ88616.1"/>
    <property type="molecule type" value="Genomic_DNA"/>
</dbReference>
<evidence type="ECO:0000313" key="7">
    <source>
        <dbReference type="Proteomes" id="UP000192575"/>
    </source>
</evidence>
<comment type="caution">
    <text evidence="4">The sequence shown here is derived from an EMBL/GenBank/DDBJ whole genome shotgun (WGS) entry which is preliminary data.</text>
</comment>
<evidence type="ECO:0000313" key="5">
    <source>
        <dbReference type="EMBL" id="OUN17744.1"/>
    </source>
</evidence>
<dbReference type="EMBL" id="JARKHV010000020">
    <property type="protein sequence ID" value="MDF4187252.1"/>
    <property type="molecule type" value="Genomic_DNA"/>
</dbReference>
<organism evidence="4 7">
    <name type="scientific">Ligilactobacillus salivarius</name>
    <dbReference type="NCBI Taxonomy" id="1624"/>
    <lineage>
        <taxon>Bacteria</taxon>
        <taxon>Bacillati</taxon>
        <taxon>Bacillota</taxon>
        <taxon>Bacilli</taxon>
        <taxon>Lactobacillales</taxon>
        <taxon>Lactobacillaceae</taxon>
        <taxon>Ligilactobacillus</taxon>
    </lineage>
</organism>
<sequence length="176" mass="20595">MAISKIDFDKLKKGFELYDNYFKNYEYTYLYRVGNEDKTLVVRFSKANFQHLTGLSYYRGPKKFYEDLADNRIDINNLNYDKNGFSRLKLSVIENLEMLIGDMARVSESGKFRHLSYDSLIRSNKAILAIACKGLKSFSIPISLLALRQEKIHITAYNVLEIKRQNLITKKIEKLK</sequence>
<dbReference type="RefSeq" id="WP_003711241.1">
    <property type="nucleotide sequence ID" value="NZ_CP024066.1"/>
</dbReference>
<evidence type="ECO:0000313" key="6">
    <source>
        <dbReference type="EMBL" id="PAY46696.1"/>
    </source>
</evidence>
<dbReference type="EMBL" id="VSUB01000019">
    <property type="protein sequence ID" value="MYY65731.1"/>
    <property type="molecule type" value="Genomic_DNA"/>
</dbReference>
<dbReference type="EMBL" id="NFHF01000026">
    <property type="protein sequence ID" value="OUN17744.1"/>
    <property type="molecule type" value="Genomic_DNA"/>
</dbReference>
<protein>
    <submittedName>
        <fullName evidence="2">PBECR4 domain-containing protein</fullName>
    </submittedName>
</protein>
<evidence type="ECO:0000313" key="4">
    <source>
        <dbReference type="EMBL" id="OQQ88616.1"/>
    </source>
</evidence>
<dbReference type="Pfam" id="PF18813">
    <property type="entry name" value="PBECR4"/>
    <property type="match status" value="1"/>
</dbReference>
<dbReference type="InterPro" id="IPR041420">
    <property type="entry name" value="PBECR4"/>
</dbReference>
<feature type="domain" description="Phage-Barnase-EndoU-ColicinE5/D-RelE like nuclease 4" evidence="1">
    <location>
        <begin position="10"/>
        <end position="159"/>
    </location>
</feature>
<dbReference type="Proteomes" id="UP000196255">
    <property type="component" value="Unassembled WGS sequence"/>
</dbReference>
<dbReference type="Proteomes" id="UP001213566">
    <property type="component" value="Unassembled WGS sequence"/>
</dbReference>
<evidence type="ECO:0000313" key="2">
    <source>
        <dbReference type="EMBL" id="MDF4187252.1"/>
    </source>
</evidence>
<evidence type="ECO:0000313" key="9">
    <source>
        <dbReference type="Proteomes" id="UP000218139"/>
    </source>
</evidence>
<dbReference type="Proteomes" id="UP000471678">
    <property type="component" value="Unassembled WGS sequence"/>
</dbReference>
<proteinExistence type="predicted"/>
<evidence type="ECO:0000313" key="8">
    <source>
        <dbReference type="Proteomes" id="UP000196255"/>
    </source>
</evidence>
<reference evidence="5" key="4">
    <citation type="journal article" date="2018" name="BMC Genomics">
        <title>Whole genome sequencing and function prediction of 133 gut anaerobes isolated from chicken caecum in pure cultures.</title>
        <authorList>
            <person name="Medvecky M."/>
            <person name="Cejkova D."/>
            <person name="Polansky O."/>
            <person name="Karasova D."/>
            <person name="Kubasova T."/>
            <person name="Cizek A."/>
            <person name="Rychlik I."/>
        </authorList>
    </citation>
    <scope>NUCLEOTIDE SEQUENCE</scope>
    <source>
        <strain evidence="5">An84</strain>
    </source>
</reference>
<dbReference type="Proteomes" id="UP000218139">
    <property type="component" value="Unassembled WGS sequence"/>
</dbReference>
<dbReference type="AlphaFoldDB" id="A0A1V9R6E3"/>
<name>A0A1V9R6E3_9LACO</name>
<evidence type="ECO:0000313" key="10">
    <source>
        <dbReference type="Proteomes" id="UP000471678"/>
    </source>
</evidence>
<dbReference type="EMBL" id="LXZO01000088">
    <property type="protein sequence ID" value="PAY46696.1"/>
    <property type="molecule type" value="Genomic_DNA"/>
</dbReference>
<reference evidence="8" key="3">
    <citation type="submission" date="2017-04" db="EMBL/GenBank/DDBJ databases">
        <title>Function of individual gut microbiota members based on whole genome sequencing of pure cultures obtained from chicken caecum.</title>
        <authorList>
            <person name="Medvecky M."/>
            <person name="Cejkova D."/>
            <person name="Polansky O."/>
            <person name="Karasova D."/>
            <person name="Kubasova T."/>
            <person name="Cizek A."/>
            <person name="Rychlik I."/>
        </authorList>
    </citation>
    <scope>NUCLEOTIDE SEQUENCE [LARGE SCALE GENOMIC DNA]</scope>
    <source>
        <strain evidence="8">An84</strain>
    </source>
</reference>
<reference evidence="2" key="6">
    <citation type="submission" date="2023-02" db="EMBL/GenBank/DDBJ databases">
        <title>Draft Whole-Genome Sequences of competitive exclusion Lactobacillus salivarius strains for Poultry.</title>
        <authorList>
            <person name="Ma L.M."/>
            <person name="Lopez-Guerra N."/>
            <person name="Zhang G."/>
        </authorList>
    </citation>
    <scope>NUCLEOTIDE SEQUENCE</scope>
    <source>
        <strain evidence="2">Salm-9</strain>
    </source>
</reference>
<dbReference type="Proteomes" id="UP000192575">
    <property type="component" value="Unassembled WGS sequence"/>
</dbReference>
<reference evidence="6 9" key="1">
    <citation type="submission" date="2016-05" db="EMBL/GenBank/DDBJ databases">
        <authorList>
            <person name="Lee J.-Y."/>
            <person name="Kim E.B."/>
            <person name="Choi Y.-J."/>
        </authorList>
    </citation>
    <scope>NUCLEOTIDE SEQUENCE [LARGE SCALE GENOMIC DNA]</scope>
    <source>
        <strain evidence="6 9">KLA006</strain>
    </source>
</reference>